<accession>D1P9M8</accession>
<name>D1P9M8_9BACT</name>
<evidence type="ECO:0000313" key="2">
    <source>
        <dbReference type="Proteomes" id="UP000004477"/>
    </source>
</evidence>
<gene>
    <name evidence="1" type="ORF">PREVCOP_03911</name>
</gene>
<proteinExistence type="predicted"/>
<keyword evidence="2" id="KW-1185">Reference proteome</keyword>
<reference evidence="1" key="1">
    <citation type="submission" date="2009-11" db="EMBL/GenBank/DDBJ databases">
        <authorList>
            <person name="Weinstock G."/>
            <person name="Sodergren E."/>
            <person name="Clifton S."/>
            <person name="Fulton L."/>
            <person name="Fulton B."/>
            <person name="Courtney L."/>
            <person name="Fronick C."/>
            <person name="Harrison M."/>
            <person name="Strong C."/>
            <person name="Farmer C."/>
            <person name="Delahaunty K."/>
            <person name="Markovic C."/>
            <person name="Hall O."/>
            <person name="Minx P."/>
            <person name="Tomlinson C."/>
            <person name="Mitreva M."/>
            <person name="Nelson J."/>
            <person name="Hou S."/>
            <person name="Wollam A."/>
            <person name="Pepin K.H."/>
            <person name="Johnson M."/>
            <person name="Bhonagiri V."/>
            <person name="Nash W.E."/>
            <person name="Warren W."/>
            <person name="Chinwalla A."/>
            <person name="Mardis E.R."/>
            <person name="Wilson R.K."/>
        </authorList>
    </citation>
    <scope>NUCLEOTIDE SEQUENCE [LARGE SCALE GENOMIC DNA]</scope>
    <source>
        <strain evidence="1">DSM 18205</strain>
    </source>
</reference>
<dbReference type="PaxDb" id="537011-PREVCOP_03911"/>
<dbReference type="Proteomes" id="UP000004477">
    <property type="component" value="Unassembled WGS sequence"/>
</dbReference>
<comment type="caution">
    <text evidence="1">The sequence shown here is derived from an EMBL/GenBank/DDBJ whole genome shotgun (WGS) entry which is preliminary data.</text>
</comment>
<dbReference type="AlphaFoldDB" id="D1P9M8"/>
<evidence type="ECO:0000313" key="1">
    <source>
        <dbReference type="EMBL" id="EFB36533.1"/>
    </source>
</evidence>
<dbReference type="EMBL" id="ACBX02000005">
    <property type="protein sequence ID" value="EFB36533.1"/>
    <property type="molecule type" value="Genomic_DNA"/>
</dbReference>
<organism evidence="1 2">
    <name type="scientific">Segatella copri DSM 18205</name>
    <dbReference type="NCBI Taxonomy" id="537011"/>
    <lineage>
        <taxon>Bacteria</taxon>
        <taxon>Pseudomonadati</taxon>
        <taxon>Bacteroidota</taxon>
        <taxon>Bacteroidia</taxon>
        <taxon>Bacteroidales</taxon>
        <taxon>Prevotellaceae</taxon>
        <taxon>Segatella</taxon>
    </lineage>
</organism>
<sequence length="46" mass="5634">MQQFYYYLAYHLAKNPRESYTISNIHMLHLEIIDNENRERSAFPIC</sequence>
<dbReference type="HOGENOM" id="CLU_3187276_0_0_10"/>
<protein>
    <submittedName>
        <fullName evidence="1">Uncharacterized protein</fullName>
    </submittedName>
</protein>